<dbReference type="GO" id="GO:0003700">
    <property type="term" value="F:DNA-binding transcription factor activity"/>
    <property type="evidence" value="ECO:0007669"/>
    <property type="project" value="InterPro"/>
</dbReference>
<dbReference type="SMART" id="SM00342">
    <property type="entry name" value="HTH_ARAC"/>
    <property type="match status" value="1"/>
</dbReference>
<evidence type="ECO:0000259" key="4">
    <source>
        <dbReference type="PROSITE" id="PS01124"/>
    </source>
</evidence>
<evidence type="ECO:0000313" key="5">
    <source>
        <dbReference type="EMBL" id="TCP53976.1"/>
    </source>
</evidence>
<evidence type="ECO:0000313" key="6">
    <source>
        <dbReference type="Proteomes" id="UP000294911"/>
    </source>
</evidence>
<dbReference type="InterPro" id="IPR009057">
    <property type="entry name" value="Homeodomain-like_sf"/>
</dbReference>
<reference evidence="5 6" key="1">
    <citation type="submission" date="2019-03" db="EMBL/GenBank/DDBJ databases">
        <title>Genomic Encyclopedia of Type Strains, Phase IV (KMG-IV): sequencing the most valuable type-strain genomes for metagenomic binning, comparative biology and taxonomic classification.</title>
        <authorList>
            <person name="Goeker M."/>
        </authorList>
    </citation>
    <scope>NUCLEOTIDE SEQUENCE [LARGE SCALE GENOMIC DNA]</scope>
    <source>
        <strain evidence="5 6">DSM 45765</strain>
    </source>
</reference>
<dbReference type="SUPFAM" id="SSF46689">
    <property type="entry name" value="Homeodomain-like"/>
    <property type="match status" value="1"/>
</dbReference>
<dbReference type="InterPro" id="IPR050204">
    <property type="entry name" value="AraC_XylS_family_regulators"/>
</dbReference>
<dbReference type="PANTHER" id="PTHR46796">
    <property type="entry name" value="HTH-TYPE TRANSCRIPTIONAL ACTIVATOR RHAS-RELATED"/>
    <property type="match status" value="1"/>
</dbReference>
<feature type="domain" description="HTH araC/xylS-type" evidence="4">
    <location>
        <begin position="215"/>
        <end position="315"/>
    </location>
</feature>
<dbReference type="InterPro" id="IPR020449">
    <property type="entry name" value="Tscrpt_reg_AraC-type_HTH"/>
</dbReference>
<dbReference type="Gene3D" id="1.10.10.60">
    <property type="entry name" value="Homeodomain-like"/>
    <property type="match status" value="1"/>
</dbReference>
<dbReference type="PRINTS" id="PR00032">
    <property type="entry name" value="HTHARAC"/>
</dbReference>
<keyword evidence="6" id="KW-1185">Reference proteome</keyword>
<dbReference type="Pfam" id="PF12833">
    <property type="entry name" value="HTH_18"/>
    <property type="match status" value="1"/>
</dbReference>
<dbReference type="Proteomes" id="UP000294911">
    <property type="component" value="Unassembled WGS sequence"/>
</dbReference>
<sequence length="315" mass="35589">MPNQSYVVDSHATVEVPRRERTAYWAHQVASLQAALELRAPRTGDFQGGYSRIGTEHYQLVAWQADEAEYVRGVQHVRTAPDDNFRFLFPLDNLFMLRHHDAVTGLRPGMAGVFAYDKPFTAWHDDDTKMMVLTVQGEEIENRIGQSARPGAPLDVSKGLGRVAQELAAGLLRERDELTRDQFESAAERLVELLCMQLMRDNQTTTPAALGEIDVMARRYIRQHVDERDLTGATVAQALGWSLRQVQLALQQTGTSPRELIREERLKAARERLRDPAYQHLSIAEIAAQLGFSAPGNFSSAFRHRFGERPRDLRG</sequence>
<protein>
    <submittedName>
        <fullName evidence="5">AraC family transcriptional regulator</fullName>
    </submittedName>
</protein>
<evidence type="ECO:0000256" key="1">
    <source>
        <dbReference type="ARBA" id="ARBA00023015"/>
    </source>
</evidence>
<dbReference type="PROSITE" id="PS01124">
    <property type="entry name" value="HTH_ARAC_FAMILY_2"/>
    <property type="match status" value="1"/>
</dbReference>
<dbReference type="InterPro" id="IPR035418">
    <property type="entry name" value="AraC-bd_2"/>
</dbReference>
<accession>A0A4V2SUC5</accession>
<evidence type="ECO:0000256" key="3">
    <source>
        <dbReference type="ARBA" id="ARBA00023163"/>
    </source>
</evidence>
<name>A0A4V2SUC5_9PSEU</name>
<proteinExistence type="predicted"/>
<keyword evidence="2" id="KW-0238">DNA-binding</keyword>
<dbReference type="AlphaFoldDB" id="A0A4V2SUC5"/>
<keyword evidence="1" id="KW-0805">Transcription regulation</keyword>
<evidence type="ECO:0000256" key="2">
    <source>
        <dbReference type="ARBA" id="ARBA00023125"/>
    </source>
</evidence>
<dbReference type="PANTHER" id="PTHR46796:SF6">
    <property type="entry name" value="ARAC SUBFAMILY"/>
    <property type="match status" value="1"/>
</dbReference>
<dbReference type="OrthoDB" id="9799345at2"/>
<organism evidence="5 6">
    <name type="scientific">Tamaricihabitans halophyticus</name>
    <dbReference type="NCBI Taxonomy" id="1262583"/>
    <lineage>
        <taxon>Bacteria</taxon>
        <taxon>Bacillati</taxon>
        <taxon>Actinomycetota</taxon>
        <taxon>Actinomycetes</taxon>
        <taxon>Pseudonocardiales</taxon>
        <taxon>Pseudonocardiaceae</taxon>
        <taxon>Tamaricihabitans</taxon>
    </lineage>
</organism>
<dbReference type="RefSeq" id="WP_132876768.1">
    <property type="nucleotide sequence ID" value="NZ_SLXQ01000003.1"/>
</dbReference>
<dbReference type="EMBL" id="SLXQ01000003">
    <property type="protein sequence ID" value="TCP53976.1"/>
    <property type="molecule type" value="Genomic_DNA"/>
</dbReference>
<dbReference type="GO" id="GO:0043565">
    <property type="term" value="F:sequence-specific DNA binding"/>
    <property type="evidence" value="ECO:0007669"/>
    <property type="project" value="InterPro"/>
</dbReference>
<keyword evidence="3" id="KW-0804">Transcription</keyword>
<comment type="caution">
    <text evidence="5">The sequence shown here is derived from an EMBL/GenBank/DDBJ whole genome shotgun (WGS) entry which is preliminary data.</text>
</comment>
<dbReference type="InterPro" id="IPR018060">
    <property type="entry name" value="HTH_AraC"/>
</dbReference>
<gene>
    <name evidence="5" type="ORF">EV191_10316</name>
</gene>
<dbReference type="Pfam" id="PF14525">
    <property type="entry name" value="AraC_binding_2"/>
    <property type="match status" value="1"/>
</dbReference>